<feature type="compositionally biased region" description="Polar residues" evidence="1">
    <location>
        <begin position="501"/>
        <end position="513"/>
    </location>
</feature>
<feature type="compositionally biased region" description="Low complexity" evidence="1">
    <location>
        <begin position="514"/>
        <end position="527"/>
    </location>
</feature>
<feature type="domain" description="PX" evidence="2">
    <location>
        <begin position="432"/>
        <end position="593"/>
    </location>
</feature>
<dbReference type="Proteomes" id="UP000070544">
    <property type="component" value="Unassembled WGS sequence"/>
</dbReference>
<dbReference type="SUPFAM" id="SSF64268">
    <property type="entry name" value="PX domain"/>
    <property type="match status" value="1"/>
</dbReference>
<gene>
    <name evidence="3" type="ORF">M427DRAFT_55024</name>
</gene>
<evidence type="ECO:0000259" key="2">
    <source>
        <dbReference type="PROSITE" id="PS50195"/>
    </source>
</evidence>
<dbReference type="InterPro" id="IPR036871">
    <property type="entry name" value="PX_dom_sf"/>
</dbReference>
<dbReference type="AlphaFoldDB" id="A0A139AJP3"/>
<protein>
    <recommendedName>
        <fullName evidence="2">PX domain-containing protein</fullName>
    </recommendedName>
</protein>
<proteinExistence type="predicted"/>
<feature type="region of interest" description="Disordered" evidence="1">
    <location>
        <begin position="117"/>
        <end position="166"/>
    </location>
</feature>
<feature type="compositionally biased region" description="Acidic residues" evidence="1">
    <location>
        <begin position="120"/>
        <end position="129"/>
    </location>
</feature>
<sequence>MTARVVSPVSLSALTSASSLAPAADAAYFASPSELAVISVTERTRTPTPRDTTTHSNRVSLARSLSPDESLLGPGFLDGRVKKRTPTGASSFYASLSLRHSYPQTEEFQMFTAEPVHPDWDEDSGDDTETGAFHPYTHRKSTGANSLESSHNGGVDAGNISSSTSTAADYRDRSRLLRMSSTVSAISAVSAVSGISNADTVSEYDDSHGSERHSEKSADIDYSPHVKRMTTTENMSAFLTAISTYTQNMPRSRSVNVIPATSNTAAKPSHIRDSHDSFTAFSERNLGHGRRSSDSHLHAQRALVSYPTLASAVGSGFGQGQTDKPTQFTPSRHGQPIDSRPPSGVFASATSSEISDTSKPSISSRPVQRTVGTSSSDPPRRRIPSSPFERFKLKANGLRRNPRVALPSLDSLPQKYHKLGVAAIVTDPVTILADGRVVDDPGFWTVFSRAVTVYKVVVMLLRPNVPHYRNSEPCILVVNKRYSDFLDLHRDIQNAYYNPPKSKNSLSRSYSFQPTPTGRTTPRPGTPHAVAGHSTLPPLPSLPIKDFFTRYTPAIIDARRKVFQDMLDVLVQDPVLYGCPQLLEFCGLGNPVAGDNLALPHGLGSRSGTSSGGVVQYEE</sequence>
<dbReference type="GO" id="GO:0035091">
    <property type="term" value="F:phosphatidylinositol binding"/>
    <property type="evidence" value="ECO:0007669"/>
    <property type="project" value="InterPro"/>
</dbReference>
<organism evidence="3 4">
    <name type="scientific">Gonapodya prolifera (strain JEL478)</name>
    <name type="common">Monoblepharis prolifera</name>
    <dbReference type="NCBI Taxonomy" id="1344416"/>
    <lineage>
        <taxon>Eukaryota</taxon>
        <taxon>Fungi</taxon>
        <taxon>Fungi incertae sedis</taxon>
        <taxon>Chytridiomycota</taxon>
        <taxon>Chytridiomycota incertae sedis</taxon>
        <taxon>Monoblepharidomycetes</taxon>
        <taxon>Monoblepharidales</taxon>
        <taxon>Gonapodyaceae</taxon>
        <taxon>Gonapodya</taxon>
    </lineage>
</organism>
<feature type="compositionally biased region" description="Polar residues" evidence="1">
    <location>
        <begin position="320"/>
        <end position="332"/>
    </location>
</feature>
<evidence type="ECO:0000256" key="1">
    <source>
        <dbReference type="SAM" id="MobiDB-lite"/>
    </source>
</evidence>
<evidence type="ECO:0000313" key="4">
    <source>
        <dbReference type="Proteomes" id="UP000070544"/>
    </source>
</evidence>
<feature type="region of interest" description="Disordered" evidence="1">
    <location>
        <begin position="499"/>
        <end position="534"/>
    </location>
</feature>
<evidence type="ECO:0000313" key="3">
    <source>
        <dbReference type="EMBL" id="KXS17002.1"/>
    </source>
</evidence>
<dbReference type="PROSITE" id="PS50195">
    <property type="entry name" value="PX"/>
    <property type="match status" value="1"/>
</dbReference>
<dbReference type="InterPro" id="IPR001683">
    <property type="entry name" value="PX_dom"/>
</dbReference>
<dbReference type="EMBL" id="KQ965749">
    <property type="protein sequence ID" value="KXS17002.1"/>
    <property type="molecule type" value="Genomic_DNA"/>
</dbReference>
<dbReference type="Pfam" id="PF00787">
    <property type="entry name" value="PX"/>
    <property type="match status" value="1"/>
</dbReference>
<accession>A0A139AJP3</accession>
<keyword evidence="4" id="KW-1185">Reference proteome</keyword>
<dbReference type="CDD" id="cd06093">
    <property type="entry name" value="PX_domain"/>
    <property type="match status" value="1"/>
</dbReference>
<feature type="region of interest" description="Disordered" evidence="1">
    <location>
        <begin position="314"/>
        <end position="389"/>
    </location>
</feature>
<reference evidence="3 4" key="1">
    <citation type="journal article" date="2015" name="Genome Biol. Evol.">
        <title>Phylogenomic analyses indicate that early fungi evolved digesting cell walls of algal ancestors of land plants.</title>
        <authorList>
            <person name="Chang Y."/>
            <person name="Wang S."/>
            <person name="Sekimoto S."/>
            <person name="Aerts A.L."/>
            <person name="Choi C."/>
            <person name="Clum A."/>
            <person name="LaButti K.M."/>
            <person name="Lindquist E.A."/>
            <person name="Yee Ngan C."/>
            <person name="Ohm R.A."/>
            <person name="Salamov A.A."/>
            <person name="Grigoriev I.V."/>
            <person name="Spatafora J.W."/>
            <person name="Berbee M.L."/>
        </authorList>
    </citation>
    <scope>NUCLEOTIDE SEQUENCE [LARGE SCALE GENOMIC DNA]</scope>
    <source>
        <strain evidence="3 4">JEL478</strain>
    </source>
</reference>
<dbReference type="Gene3D" id="3.30.1520.10">
    <property type="entry name" value="Phox-like domain"/>
    <property type="match status" value="1"/>
</dbReference>
<name>A0A139AJP3_GONPJ</name>
<feature type="compositionally biased region" description="Polar residues" evidence="1">
    <location>
        <begin position="348"/>
        <end position="373"/>
    </location>
</feature>
<feature type="compositionally biased region" description="Polar residues" evidence="1">
    <location>
        <begin position="142"/>
        <end position="152"/>
    </location>
</feature>
<dbReference type="OrthoDB" id="10635855at2759"/>